<dbReference type="EMBL" id="CP000830">
    <property type="protein sequence ID" value="ABV93761.1"/>
    <property type="molecule type" value="Genomic_DNA"/>
</dbReference>
<evidence type="ECO:0000313" key="2">
    <source>
        <dbReference type="EMBL" id="ABV93761.1"/>
    </source>
</evidence>
<accession>A8LPQ7</accession>
<proteinExistence type="predicted"/>
<protein>
    <recommendedName>
        <fullName evidence="4">Tat pathway signal sequence domain protein</fullName>
    </recommendedName>
</protein>
<feature type="chain" id="PRO_5002722998" description="Tat pathway signal sequence domain protein" evidence="1">
    <location>
        <begin position="22"/>
        <end position="138"/>
    </location>
</feature>
<keyword evidence="3" id="KW-1185">Reference proteome</keyword>
<dbReference type="Proteomes" id="UP000006833">
    <property type="component" value="Chromosome"/>
</dbReference>
<dbReference type="HOGENOM" id="CLU_1851985_0_0_5"/>
<evidence type="ECO:0008006" key="4">
    <source>
        <dbReference type="Google" id="ProtNLM"/>
    </source>
</evidence>
<gene>
    <name evidence="2" type="ordered locus">Dshi_2022</name>
</gene>
<dbReference type="RefSeq" id="WP_012178692.1">
    <property type="nucleotide sequence ID" value="NC_009952.1"/>
</dbReference>
<dbReference type="OrthoDB" id="7847414at2"/>
<dbReference type="KEGG" id="dsh:Dshi_2022"/>
<dbReference type="AlphaFoldDB" id="A8LPQ7"/>
<feature type="signal peptide" evidence="1">
    <location>
        <begin position="1"/>
        <end position="21"/>
    </location>
</feature>
<sequence length="138" mass="14678">MKRRHILATAAYLCAASAAHGAEFELSLGEIGLREYYCTAQMTLANRGERPALEVSGHFLLYVGDTQVGRSKGTWFMNLAPGESVTAVFETPNAPCTEVERYAFVVGACRLDGPGFAPVADCAARITGVGPVEVVPDP</sequence>
<keyword evidence="1" id="KW-0732">Signal</keyword>
<reference evidence="3" key="1">
    <citation type="journal article" date="2010" name="ISME J.">
        <title>The complete genome sequence of the algal symbiont Dinoroseobacter shibae: a hitchhiker's guide to life in the sea.</title>
        <authorList>
            <person name="Wagner-Dobler I."/>
            <person name="Ballhausen B."/>
            <person name="Berger M."/>
            <person name="Brinkhoff T."/>
            <person name="Buchholz I."/>
            <person name="Bunk B."/>
            <person name="Cypionka H."/>
            <person name="Daniel R."/>
            <person name="Drepper T."/>
            <person name="Gerdts G."/>
            <person name="Hahnke S."/>
            <person name="Han C."/>
            <person name="Jahn D."/>
            <person name="Kalhoefer D."/>
            <person name="Kiss H."/>
            <person name="Klenk H.P."/>
            <person name="Kyrpides N."/>
            <person name="Liebl W."/>
            <person name="Liesegang H."/>
            <person name="Meincke L."/>
            <person name="Pati A."/>
            <person name="Petersen J."/>
            <person name="Piekarski T."/>
            <person name="Pommerenke C."/>
            <person name="Pradella S."/>
            <person name="Pukall R."/>
            <person name="Rabus R."/>
            <person name="Stackebrandt E."/>
            <person name="Thole S."/>
            <person name="Thompson L."/>
            <person name="Tielen P."/>
            <person name="Tomasch J."/>
            <person name="von Jan M."/>
            <person name="Wanphrut N."/>
            <person name="Wichels A."/>
            <person name="Zech H."/>
            <person name="Simon M."/>
        </authorList>
    </citation>
    <scope>NUCLEOTIDE SEQUENCE [LARGE SCALE GENOMIC DNA]</scope>
    <source>
        <strain evidence="3">DSM 16493 / NCIMB 14021 / DFL 12</strain>
    </source>
</reference>
<evidence type="ECO:0000313" key="3">
    <source>
        <dbReference type="Proteomes" id="UP000006833"/>
    </source>
</evidence>
<name>A8LPQ7_DINSH</name>
<evidence type="ECO:0000256" key="1">
    <source>
        <dbReference type="SAM" id="SignalP"/>
    </source>
</evidence>
<organism evidence="2 3">
    <name type="scientific">Dinoroseobacter shibae (strain DSM 16493 / NCIMB 14021 / DFL 12)</name>
    <dbReference type="NCBI Taxonomy" id="398580"/>
    <lineage>
        <taxon>Bacteria</taxon>
        <taxon>Pseudomonadati</taxon>
        <taxon>Pseudomonadota</taxon>
        <taxon>Alphaproteobacteria</taxon>
        <taxon>Rhodobacterales</taxon>
        <taxon>Roseobacteraceae</taxon>
        <taxon>Dinoroseobacter</taxon>
    </lineage>
</organism>